<dbReference type="GO" id="GO:0160020">
    <property type="term" value="P:positive regulation of ferroptosis"/>
    <property type="evidence" value="ECO:0007669"/>
    <property type="project" value="EnsemblFungi"/>
</dbReference>
<accession>I2H0I4</accession>
<name>I2H0I4_HENB6</name>
<dbReference type="InterPro" id="IPR008254">
    <property type="entry name" value="Flavodoxin/NO_synth"/>
</dbReference>
<dbReference type="Proteomes" id="UP000002866">
    <property type="component" value="Chromosome 3"/>
</dbReference>
<dbReference type="NCBIfam" id="TIGR01755">
    <property type="entry name" value="flav_wrbA"/>
    <property type="match status" value="1"/>
</dbReference>
<dbReference type="PANTHER" id="PTHR30546">
    <property type="entry name" value="FLAVODOXIN-RELATED PROTEIN WRBA-RELATED"/>
    <property type="match status" value="1"/>
</dbReference>
<dbReference type="GO" id="GO:0005886">
    <property type="term" value="C:plasma membrane"/>
    <property type="evidence" value="ECO:0007669"/>
    <property type="project" value="EnsemblFungi"/>
</dbReference>
<proteinExistence type="inferred from homology"/>
<organism evidence="4 5">
    <name type="scientific">Henningerozyma blattae (strain ATCC 34711 / CBS 6284 / DSM 70876 / NBRC 10599 / NRRL Y-10934 / UCD 77-7)</name>
    <name type="common">Yeast</name>
    <name type="synonym">Tetrapisispora blattae</name>
    <dbReference type="NCBI Taxonomy" id="1071380"/>
    <lineage>
        <taxon>Eukaryota</taxon>
        <taxon>Fungi</taxon>
        <taxon>Dikarya</taxon>
        <taxon>Ascomycota</taxon>
        <taxon>Saccharomycotina</taxon>
        <taxon>Saccharomycetes</taxon>
        <taxon>Saccharomycetales</taxon>
        <taxon>Saccharomycetaceae</taxon>
        <taxon>Henningerozyma</taxon>
    </lineage>
</organism>
<evidence type="ECO:0000313" key="4">
    <source>
        <dbReference type="EMBL" id="CCH59886.1"/>
    </source>
</evidence>
<dbReference type="HOGENOM" id="CLU_051402_0_0_1"/>
<dbReference type="OMA" id="HGMPYIP"/>
<reference evidence="4 5" key="1">
    <citation type="journal article" date="2011" name="Proc. Natl. Acad. Sci. U.S.A.">
        <title>Evolutionary erosion of yeast sex chromosomes by mating-type switching accidents.</title>
        <authorList>
            <person name="Gordon J.L."/>
            <person name="Armisen D."/>
            <person name="Proux-Wera E."/>
            <person name="Oheigeartaigh S.S."/>
            <person name="Byrne K.P."/>
            <person name="Wolfe K.H."/>
        </authorList>
    </citation>
    <scope>NUCLEOTIDE SEQUENCE [LARGE SCALE GENOMIC DNA]</scope>
    <source>
        <strain evidence="5">ATCC 34711 / CBS 6284 / DSM 70876 / NBRC 10599 / NRRL Y-10934 / UCD 77-7</strain>
    </source>
</reference>
<feature type="compositionally biased region" description="Basic and acidic residues" evidence="2">
    <location>
        <begin position="241"/>
        <end position="259"/>
    </location>
</feature>
<gene>
    <name evidence="4" type="primary">TBLA0C00700</name>
    <name evidence="4" type="ORF">TBLA_0C00700</name>
</gene>
<dbReference type="GeneID" id="14494855"/>
<feature type="domain" description="Flavodoxin-like" evidence="3">
    <location>
        <begin position="3"/>
        <end position="192"/>
    </location>
</feature>
<dbReference type="PROSITE" id="PS50902">
    <property type="entry name" value="FLAVODOXIN_LIKE"/>
    <property type="match status" value="1"/>
</dbReference>
<evidence type="ECO:0000259" key="3">
    <source>
        <dbReference type="PROSITE" id="PS50902"/>
    </source>
</evidence>
<dbReference type="OrthoDB" id="504689at2759"/>
<dbReference type="SUPFAM" id="SSF52218">
    <property type="entry name" value="Flavoproteins"/>
    <property type="match status" value="1"/>
</dbReference>
<dbReference type="EMBL" id="HE806318">
    <property type="protein sequence ID" value="CCH59886.1"/>
    <property type="molecule type" value="Genomic_DNA"/>
</dbReference>
<dbReference type="GO" id="GO:0032126">
    <property type="term" value="C:eisosome"/>
    <property type="evidence" value="ECO:0007669"/>
    <property type="project" value="EnsemblFungi"/>
</dbReference>
<dbReference type="Pfam" id="PF00258">
    <property type="entry name" value="Flavodoxin_1"/>
    <property type="match status" value="1"/>
</dbReference>
<dbReference type="FunCoup" id="I2H0I4">
    <property type="interactions" value="214"/>
</dbReference>
<dbReference type="AlphaFoldDB" id="I2H0I4"/>
<keyword evidence="5" id="KW-1185">Reference proteome</keyword>
<evidence type="ECO:0000256" key="2">
    <source>
        <dbReference type="SAM" id="MobiDB-lite"/>
    </source>
</evidence>
<feature type="compositionally biased region" description="Low complexity" evidence="2">
    <location>
        <begin position="220"/>
        <end position="240"/>
    </location>
</feature>
<dbReference type="Gene3D" id="3.40.50.360">
    <property type="match status" value="1"/>
</dbReference>
<dbReference type="STRING" id="1071380.I2H0I4"/>
<comment type="similarity">
    <text evidence="1">Belongs to the WrbA family.</text>
</comment>
<dbReference type="GO" id="GO:0005737">
    <property type="term" value="C:cytoplasm"/>
    <property type="evidence" value="ECO:0007669"/>
    <property type="project" value="EnsemblFungi"/>
</dbReference>
<dbReference type="InterPro" id="IPR010089">
    <property type="entry name" value="Flavoprotein_WrbA-like"/>
</dbReference>
<dbReference type="eggNOG" id="KOG3135">
    <property type="taxonomic scope" value="Eukaryota"/>
</dbReference>
<dbReference type="RefSeq" id="XP_004179405.1">
    <property type="nucleotide sequence ID" value="XM_004179357.1"/>
</dbReference>
<dbReference type="GO" id="GO:0003955">
    <property type="term" value="F:NAD(P)H dehydrogenase (quinone) activity"/>
    <property type="evidence" value="ECO:0007669"/>
    <property type="project" value="InterPro"/>
</dbReference>
<feature type="region of interest" description="Disordered" evidence="2">
    <location>
        <begin position="220"/>
        <end position="264"/>
    </location>
</feature>
<dbReference type="KEGG" id="tbl:TBLA_0C00700"/>
<dbReference type="PANTHER" id="PTHR30546:SF23">
    <property type="entry name" value="FLAVOPROTEIN-LIKE PROTEIN YCP4-RELATED"/>
    <property type="match status" value="1"/>
</dbReference>
<dbReference type="NCBIfam" id="NF002999">
    <property type="entry name" value="PRK03767.1"/>
    <property type="match status" value="1"/>
</dbReference>
<protein>
    <recommendedName>
        <fullName evidence="3">Flavodoxin-like domain-containing protein</fullName>
    </recommendedName>
</protein>
<sequence length="270" mass="28133">MKVAIITYSTYGHIDALAQDVKKGVEKAGGKATVYRVSETLPEEVLQQMNAPEKPEDIPVATPETLSKYDAFLFGVPTRFGTVPAQWTAFWDATGSLWANGELNGKVAGFFVSTSTYGGGQESTVKNCMSYLVHHGIIYIPLGYKTAFSDIANIEEIHGGSPWGAGTLAGADGSRQVSSLESRIAFVQGESFYEVASKIVGGKSSKTAAAGSAAAAGTGGATKKAAAKQNNGSSNSGSKPAARENRAVSKADNKTENAKSSDSGKCCIIM</sequence>
<dbReference type="GO" id="GO:0010181">
    <property type="term" value="F:FMN binding"/>
    <property type="evidence" value="ECO:0007669"/>
    <property type="project" value="InterPro"/>
</dbReference>
<dbReference type="InterPro" id="IPR029039">
    <property type="entry name" value="Flavoprotein-like_sf"/>
</dbReference>
<dbReference type="FunFam" id="3.40.50.360:FF:000001">
    <property type="entry name" value="NAD(P)H dehydrogenase (Quinone) FQR1-like"/>
    <property type="match status" value="1"/>
</dbReference>
<evidence type="ECO:0000256" key="1">
    <source>
        <dbReference type="ARBA" id="ARBA00006961"/>
    </source>
</evidence>
<evidence type="ECO:0000313" key="5">
    <source>
        <dbReference type="Proteomes" id="UP000002866"/>
    </source>
</evidence>
<dbReference type="InParanoid" id="I2H0I4"/>